<keyword evidence="1" id="KW-0805">Transcription regulation</keyword>
<reference evidence="5 6" key="1">
    <citation type="submission" date="2014-03" db="EMBL/GenBank/DDBJ databases">
        <title>The draft genome sequence of Thalassospira mesophila JCM 18969.</title>
        <authorList>
            <person name="Lai Q."/>
            <person name="Shao Z."/>
        </authorList>
    </citation>
    <scope>NUCLEOTIDE SEQUENCE [LARGE SCALE GENOMIC DNA]</scope>
    <source>
        <strain evidence="5 6">JCM 18969</strain>
    </source>
</reference>
<dbReference type="PROSITE" id="PS50956">
    <property type="entry name" value="HTH_ASNC_2"/>
    <property type="match status" value="1"/>
</dbReference>
<keyword evidence="6" id="KW-1185">Reference proteome</keyword>
<dbReference type="GO" id="GO:0043565">
    <property type="term" value="F:sequence-specific DNA binding"/>
    <property type="evidence" value="ECO:0007669"/>
    <property type="project" value="InterPro"/>
</dbReference>
<dbReference type="OrthoDB" id="9813313at2"/>
<dbReference type="PRINTS" id="PR00033">
    <property type="entry name" value="HTHASNC"/>
</dbReference>
<keyword evidence="3" id="KW-0804">Transcription</keyword>
<dbReference type="CDD" id="cd00090">
    <property type="entry name" value="HTH_ARSR"/>
    <property type="match status" value="1"/>
</dbReference>
<sequence length="159" mass="18049">MARNGFDAIDRNILREIQEDGRISMVELADKVGLSVSPCLRRLRKLEESGVIRKYVALLNPSHLHLGVNVFVTVSLTQHDEPSLRRFETAVQQHPEIVDCYAMVGNQDYMMRIVVQDPAAYQRFLSEVMMKLPGVANIKSSFTLHEVKNSTRLPVPETD</sequence>
<dbReference type="InterPro" id="IPR036388">
    <property type="entry name" value="WH-like_DNA-bd_sf"/>
</dbReference>
<evidence type="ECO:0000256" key="2">
    <source>
        <dbReference type="ARBA" id="ARBA00023125"/>
    </source>
</evidence>
<dbReference type="SMART" id="SM00344">
    <property type="entry name" value="HTH_ASNC"/>
    <property type="match status" value="1"/>
</dbReference>
<dbReference type="GO" id="GO:0005829">
    <property type="term" value="C:cytosol"/>
    <property type="evidence" value="ECO:0007669"/>
    <property type="project" value="TreeGrafter"/>
</dbReference>
<dbReference type="Gene3D" id="3.30.70.920">
    <property type="match status" value="1"/>
</dbReference>
<organism evidence="5 6">
    <name type="scientific">Thalassospira mesophila</name>
    <dbReference type="NCBI Taxonomy" id="1293891"/>
    <lineage>
        <taxon>Bacteria</taxon>
        <taxon>Pseudomonadati</taxon>
        <taxon>Pseudomonadota</taxon>
        <taxon>Alphaproteobacteria</taxon>
        <taxon>Rhodospirillales</taxon>
        <taxon>Thalassospiraceae</taxon>
        <taxon>Thalassospira</taxon>
    </lineage>
</organism>
<dbReference type="Pfam" id="PF13412">
    <property type="entry name" value="HTH_24"/>
    <property type="match status" value="1"/>
</dbReference>
<dbReference type="GO" id="GO:0006355">
    <property type="term" value="P:regulation of DNA-templated transcription"/>
    <property type="evidence" value="ECO:0007669"/>
    <property type="project" value="UniProtKB-ARBA"/>
</dbReference>
<dbReference type="Gene3D" id="1.10.10.10">
    <property type="entry name" value="Winged helix-like DNA-binding domain superfamily/Winged helix DNA-binding domain"/>
    <property type="match status" value="1"/>
</dbReference>
<dbReference type="Proteomes" id="UP000193391">
    <property type="component" value="Unassembled WGS sequence"/>
</dbReference>
<dbReference type="STRING" id="1293891.TMES_08475"/>
<dbReference type="SUPFAM" id="SSF54909">
    <property type="entry name" value="Dimeric alpha+beta barrel"/>
    <property type="match status" value="1"/>
</dbReference>
<dbReference type="SUPFAM" id="SSF46785">
    <property type="entry name" value="Winged helix' DNA-binding domain"/>
    <property type="match status" value="1"/>
</dbReference>
<dbReference type="GO" id="GO:0043200">
    <property type="term" value="P:response to amino acid"/>
    <property type="evidence" value="ECO:0007669"/>
    <property type="project" value="TreeGrafter"/>
</dbReference>
<feature type="domain" description="HTH asnC-type" evidence="4">
    <location>
        <begin position="6"/>
        <end position="69"/>
    </location>
</feature>
<dbReference type="PANTHER" id="PTHR30154">
    <property type="entry name" value="LEUCINE-RESPONSIVE REGULATORY PROTEIN"/>
    <property type="match status" value="1"/>
</dbReference>
<dbReference type="RefSeq" id="WP_085581483.1">
    <property type="nucleotide sequence ID" value="NZ_JFKA01000003.1"/>
</dbReference>
<dbReference type="InterPro" id="IPR011008">
    <property type="entry name" value="Dimeric_a/b-barrel"/>
</dbReference>
<keyword evidence="2" id="KW-0238">DNA-binding</keyword>
<gene>
    <name evidence="5" type="ORF">TMES_08475</name>
</gene>
<evidence type="ECO:0000256" key="1">
    <source>
        <dbReference type="ARBA" id="ARBA00023015"/>
    </source>
</evidence>
<dbReference type="Pfam" id="PF01037">
    <property type="entry name" value="AsnC_trans_reg"/>
    <property type="match status" value="1"/>
</dbReference>
<dbReference type="EMBL" id="JFKA01000003">
    <property type="protein sequence ID" value="OSQ38809.1"/>
    <property type="molecule type" value="Genomic_DNA"/>
</dbReference>
<protein>
    <submittedName>
        <fullName evidence="5">AsnC family transcriptional regulator</fullName>
    </submittedName>
</protein>
<accession>A0A1Y2L0P3</accession>
<dbReference type="FunFam" id="1.10.10.10:FF:000186">
    <property type="entry name" value="AsnC family transcriptional regulator"/>
    <property type="match status" value="1"/>
</dbReference>
<comment type="caution">
    <text evidence="5">The sequence shown here is derived from an EMBL/GenBank/DDBJ whole genome shotgun (WGS) entry which is preliminary data.</text>
</comment>
<evidence type="ECO:0000256" key="3">
    <source>
        <dbReference type="ARBA" id="ARBA00023163"/>
    </source>
</evidence>
<dbReference type="InterPro" id="IPR019885">
    <property type="entry name" value="Tscrpt_reg_HTH_AsnC-type_CS"/>
</dbReference>
<dbReference type="InterPro" id="IPR036390">
    <property type="entry name" value="WH_DNA-bd_sf"/>
</dbReference>
<dbReference type="PANTHER" id="PTHR30154:SF34">
    <property type="entry name" value="TRANSCRIPTIONAL REGULATOR AZLB"/>
    <property type="match status" value="1"/>
</dbReference>
<evidence type="ECO:0000313" key="5">
    <source>
        <dbReference type="EMBL" id="OSQ38809.1"/>
    </source>
</evidence>
<dbReference type="InterPro" id="IPR011991">
    <property type="entry name" value="ArsR-like_HTH"/>
</dbReference>
<name>A0A1Y2L0P3_9PROT</name>
<evidence type="ECO:0000259" key="4">
    <source>
        <dbReference type="PROSITE" id="PS50956"/>
    </source>
</evidence>
<proteinExistence type="predicted"/>
<dbReference type="InterPro" id="IPR019887">
    <property type="entry name" value="Tscrpt_reg_AsnC/Lrp_C"/>
</dbReference>
<dbReference type="AlphaFoldDB" id="A0A1Y2L0P3"/>
<dbReference type="InterPro" id="IPR000485">
    <property type="entry name" value="AsnC-type_HTH_dom"/>
</dbReference>
<dbReference type="InterPro" id="IPR019888">
    <property type="entry name" value="Tscrpt_reg_AsnC-like"/>
</dbReference>
<evidence type="ECO:0000313" key="6">
    <source>
        <dbReference type="Proteomes" id="UP000193391"/>
    </source>
</evidence>
<dbReference type="PROSITE" id="PS00519">
    <property type="entry name" value="HTH_ASNC_1"/>
    <property type="match status" value="1"/>
</dbReference>